<dbReference type="GO" id="GO:0051539">
    <property type="term" value="F:4 iron, 4 sulfur cluster binding"/>
    <property type="evidence" value="ECO:0007669"/>
    <property type="project" value="UniProtKB-KW"/>
</dbReference>
<name>A0A381UVS3_9ZZZZ</name>
<protein>
    <recommendedName>
        <fullName evidence="8">4Fe-4S Mo/W bis-MGD-type domain-containing protein</fullName>
    </recommendedName>
</protein>
<dbReference type="PROSITE" id="PS51669">
    <property type="entry name" value="4FE4S_MOW_BIS_MGD"/>
    <property type="match status" value="1"/>
</dbReference>
<dbReference type="GO" id="GO:0016491">
    <property type="term" value="F:oxidoreductase activity"/>
    <property type="evidence" value="ECO:0007669"/>
    <property type="project" value="UniProtKB-KW"/>
</dbReference>
<feature type="non-terminal residue" evidence="9">
    <location>
        <position position="331"/>
    </location>
</feature>
<keyword evidence="2" id="KW-0500">Molybdenum</keyword>
<dbReference type="PANTHER" id="PTHR43742">
    <property type="entry name" value="TRIMETHYLAMINE-N-OXIDE REDUCTASE"/>
    <property type="match status" value="1"/>
</dbReference>
<keyword evidence="5" id="KW-0560">Oxidoreductase</keyword>
<evidence type="ECO:0000256" key="2">
    <source>
        <dbReference type="ARBA" id="ARBA00022505"/>
    </source>
</evidence>
<keyword evidence="1" id="KW-0004">4Fe-4S</keyword>
<evidence type="ECO:0000256" key="1">
    <source>
        <dbReference type="ARBA" id="ARBA00022485"/>
    </source>
</evidence>
<dbReference type="GO" id="GO:0046872">
    <property type="term" value="F:metal ion binding"/>
    <property type="evidence" value="ECO:0007669"/>
    <property type="project" value="UniProtKB-KW"/>
</dbReference>
<dbReference type="SUPFAM" id="SSF53706">
    <property type="entry name" value="Formate dehydrogenase/DMSO reductase, domains 1-3"/>
    <property type="match status" value="1"/>
</dbReference>
<dbReference type="SMART" id="SM00926">
    <property type="entry name" value="Molybdop_Fe4S4"/>
    <property type="match status" value="1"/>
</dbReference>
<sequence>MALTRRQFLTLMGGSAGAAVLFQACGVPEKELFIDSPVEMPEDLVTGTDNWYATVCRQCDTSEGIVVRVMEGRAKKVEGNVDYPVNLGKHGPRCEAGLQSLYHPDRISAPLVRTGPRGSGEYREISWEDAVSRLASQLTELSDSGESDKAVLVTNPVGGHLALVIQSFTESIGMRRFVHEPLETSVLRKSISEVFGQESIPDFDIDNSDYLLSFGADFLSTWISPTRYSRGYGEFRQGHERRRGRLVHVDSRFSVTAANADEWVRVKPGTEGILALSIIQVICSEEDVDNSVVDSLTGGDISWLNSYAPENVSAQTGVSAETIRRISTEFS</sequence>
<dbReference type="InterPro" id="IPR006963">
    <property type="entry name" value="Mopterin_OxRdtase_4Fe-4S_dom"/>
</dbReference>
<organism evidence="9">
    <name type="scientific">marine metagenome</name>
    <dbReference type="NCBI Taxonomy" id="408172"/>
    <lineage>
        <taxon>unclassified sequences</taxon>
        <taxon>metagenomes</taxon>
        <taxon>ecological metagenomes</taxon>
    </lineage>
</organism>
<dbReference type="AlphaFoldDB" id="A0A381UVS3"/>
<reference evidence="9" key="1">
    <citation type="submission" date="2018-05" db="EMBL/GenBank/DDBJ databases">
        <authorList>
            <person name="Lanie J.A."/>
            <person name="Ng W.-L."/>
            <person name="Kazmierczak K.M."/>
            <person name="Andrzejewski T.M."/>
            <person name="Davidsen T.M."/>
            <person name="Wayne K.J."/>
            <person name="Tettelin H."/>
            <person name="Glass J.I."/>
            <person name="Rusch D."/>
            <person name="Podicherti R."/>
            <person name="Tsui H.-C.T."/>
            <person name="Winkler M.E."/>
        </authorList>
    </citation>
    <scope>NUCLEOTIDE SEQUENCE</scope>
</reference>
<dbReference type="EMBL" id="UINC01007151">
    <property type="protein sequence ID" value="SVA31698.1"/>
    <property type="molecule type" value="Genomic_DNA"/>
</dbReference>
<gene>
    <name evidence="9" type="ORF">METZ01_LOCUS84552</name>
</gene>
<evidence type="ECO:0000256" key="5">
    <source>
        <dbReference type="ARBA" id="ARBA00023002"/>
    </source>
</evidence>
<keyword evidence="6" id="KW-0408">Iron</keyword>
<keyword evidence="3" id="KW-0479">Metal-binding</keyword>
<dbReference type="Gene3D" id="3.40.50.740">
    <property type="match status" value="1"/>
</dbReference>
<evidence type="ECO:0000259" key="8">
    <source>
        <dbReference type="PROSITE" id="PS51669"/>
    </source>
</evidence>
<evidence type="ECO:0000313" key="9">
    <source>
        <dbReference type="EMBL" id="SVA31698.1"/>
    </source>
</evidence>
<dbReference type="InterPro" id="IPR050612">
    <property type="entry name" value="Prok_Mopterin_Oxidored"/>
</dbReference>
<dbReference type="Gene3D" id="3.40.228.10">
    <property type="entry name" value="Dimethylsulfoxide Reductase, domain 2"/>
    <property type="match status" value="1"/>
</dbReference>
<proteinExistence type="predicted"/>
<dbReference type="InterPro" id="IPR006656">
    <property type="entry name" value="Mopterin_OxRdtase"/>
</dbReference>
<evidence type="ECO:0000256" key="3">
    <source>
        <dbReference type="ARBA" id="ARBA00022723"/>
    </source>
</evidence>
<dbReference type="PANTHER" id="PTHR43742:SF9">
    <property type="entry name" value="TETRATHIONATE REDUCTASE SUBUNIT A"/>
    <property type="match status" value="1"/>
</dbReference>
<dbReference type="InterPro" id="IPR006311">
    <property type="entry name" value="TAT_signal"/>
</dbReference>
<dbReference type="Pfam" id="PF04879">
    <property type="entry name" value="Molybdop_Fe4S4"/>
    <property type="match status" value="1"/>
</dbReference>
<dbReference type="Gene3D" id="2.20.25.90">
    <property type="entry name" value="ADC-like domains"/>
    <property type="match status" value="1"/>
</dbReference>
<dbReference type="PROSITE" id="PS51257">
    <property type="entry name" value="PROKAR_LIPOPROTEIN"/>
    <property type="match status" value="1"/>
</dbReference>
<dbReference type="Pfam" id="PF00384">
    <property type="entry name" value="Molybdopterin"/>
    <property type="match status" value="1"/>
</dbReference>
<dbReference type="PROSITE" id="PS51318">
    <property type="entry name" value="TAT"/>
    <property type="match status" value="1"/>
</dbReference>
<evidence type="ECO:0000256" key="7">
    <source>
        <dbReference type="ARBA" id="ARBA00023014"/>
    </source>
</evidence>
<evidence type="ECO:0000256" key="6">
    <source>
        <dbReference type="ARBA" id="ARBA00023004"/>
    </source>
</evidence>
<accession>A0A381UVS3</accession>
<keyword evidence="7" id="KW-0411">Iron-sulfur</keyword>
<evidence type="ECO:0000256" key="4">
    <source>
        <dbReference type="ARBA" id="ARBA00022729"/>
    </source>
</evidence>
<keyword evidence="4" id="KW-0732">Signal</keyword>
<feature type="domain" description="4Fe-4S Mo/W bis-MGD-type" evidence="8">
    <location>
        <begin position="49"/>
        <end position="105"/>
    </location>
</feature>